<keyword evidence="8" id="KW-1185">Reference proteome</keyword>
<feature type="domain" description="Glycosyl hydrolase family 32 C-terminal" evidence="6">
    <location>
        <begin position="448"/>
        <end position="574"/>
    </location>
</feature>
<reference evidence="7 8" key="1">
    <citation type="journal article" date="2012" name="PLoS Pathog.">
        <title>Diverse lifestyles and strategies of plant pathogenesis encoded in the genomes of eighteen Dothideomycetes fungi.</title>
        <authorList>
            <person name="Ohm R.A."/>
            <person name="Feau N."/>
            <person name="Henrissat B."/>
            <person name="Schoch C.L."/>
            <person name="Horwitz B.A."/>
            <person name="Barry K.W."/>
            <person name="Condon B.J."/>
            <person name="Copeland A.C."/>
            <person name="Dhillon B."/>
            <person name="Glaser F."/>
            <person name="Hesse C.N."/>
            <person name="Kosti I."/>
            <person name="LaButti K."/>
            <person name="Lindquist E.A."/>
            <person name="Lucas S."/>
            <person name="Salamov A.A."/>
            <person name="Bradshaw R.E."/>
            <person name="Ciuffetti L."/>
            <person name="Hamelin R.C."/>
            <person name="Kema G.H.J."/>
            <person name="Lawrence C."/>
            <person name="Scott J.A."/>
            <person name="Spatafora J.W."/>
            <person name="Turgeon B.G."/>
            <person name="de Wit P.J.G.M."/>
            <person name="Zhong S."/>
            <person name="Goodwin S.B."/>
            <person name="Grigoriev I.V."/>
        </authorList>
    </citation>
    <scope>NUCLEOTIDE SEQUENCE [LARGE SCALE GENOMIC DNA]</scope>
    <source>
        <strain evidence="7 8">UAMH 10762</strain>
    </source>
</reference>
<dbReference type="SUPFAM" id="SSF75005">
    <property type="entry name" value="Arabinanase/levansucrase/invertase"/>
    <property type="match status" value="1"/>
</dbReference>
<dbReference type="GO" id="GO:0005737">
    <property type="term" value="C:cytoplasm"/>
    <property type="evidence" value="ECO:0007669"/>
    <property type="project" value="TreeGrafter"/>
</dbReference>
<accession>M2N0R8</accession>
<dbReference type="STRING" id="717646.M2N0R8"/>
<evidence type="ECO:0000256" key="2">
    <source>
        <dbReference type="ARBA" id="ARBA00022801"/>
    </source>
</evidence>
<dbReference type="InterPro" id="IPR013148">
    <property type="entry name" value="Glyco_hydro_32_N"/>
</dbReference>
<dbReference type="Gene3D" id="2.60.120.560">
    <property type="entry name" value="Exo-inulinase, domain 1"/>
    <property type="match status" value="1"/>
</dbReference>
<evidence type="ECO:0000313" key="8">
    <source>
        <dbReference type="Proteomes" id="UP000011761"/>
    </source>
</evidence>
<organism evidence="7 8">
    <name type="scientific">Baudoinia panamericana (strain UAMH 10762)</name>
    <name type="common">Angels' share fungus</name>
    <name type="synonym">Baudoinia compniacensis (strain UAMH 10762)</name>
    <dbReference type="NCBI Taxonomy" id="717646"/>
    <lineage>
        <taxon>Eukaryota</taxon>
        <taxon>Fungi</taxon>
        <taxon>Dikarya</taxon>
        <taxon>Ascomycota</taxon>
        <taxon>Pezizomycotina</taxon>
        <taxon>Dothideomycetes</taxon>
        <taxon>Dothideomycetidae</taxon>
        <taxon>Mycosphaerellales</taxon>
        <taxon>Teratosphaeriaceae</taxon>
        <taxon>Baudoinia</taxon>
    </lineage>
</organism>
<sequence>MSVLQAATTVSHCPDAKPDVLIKVTSVEINANEPVAFTRWRPMFHVIAPHGWMNDPCAPGYDSKRCIYQVNFQWNPYGTTWGNMSWGSATSKDLIKWQVSPTPAVQPTESMDVCGVFTGCLAPTSISDGQQAIAYYTSANHLPIHYTRKYHRGSERLHIATSSNGGRIWKRPVDKSAVVLCGPPRNLEVTGWRDPFVAEWPSMDSVLESKQSLYGIVSGGLRNQTPTLFLYRIDSMLRWDFLGCLCTLGLNYTPSRWSGDYGVNWEVANFVPLPDAGAQAQALIIVSVEGRLSDAQVNTPAEPKSMWMVGDLAKSDHGADLTFSYGGTLDHGSFYAANGFFDPLIGKYVIFGWITESELDQDLVDAQGWSGCLSVARVVEIVRYHSVVRALRSDLQSMTCLQVEADGSGTHIVRTLGISVDERLRHLRGRHVGSRAVNRLVSFPGGVCSQWEVKASFWLGARSKRVGIDILHSSSGSDYSGRTRKMLTCVDSNAKSSIYFDAETETVGIDRSASTSRDGVGTKLRTAPHTLFAFRAGENVRWETLEIHAVFDASVLEVFFNNRTVLTARVYSDSGTCATLCPVMDDSLGNATRYGGESSSELLSFDVWTLRQAVHVEQTHRL</sequence>
<keyword evidence="3 4" id="KW-0326">Glycosidase</keyword>
<feature type="domain" description="Glycosyl hydrolase family 32 N-terminal" evidence="5">
    <location>
        <begin position="45"/>
        <end position="382"/>
    </location>
</feature>
<dbReference type="eggNOG" id="KOG0228">
    <property type="taxonomic scope" value="Eukaryota"/>
</dbReference>
<dbReference type="SUPFAM" id="SSF49899">
    <property type="entry name" value="Concanavalin A-like lectins/glucanases"/>
    <property type="match status" value="1"/>
</dbReference>
<dbReference type="SMART" id="SM00640">
    <property type="entry name" value="Glyco_32"/>
    <property type="match status" value="1"/>
</dbReference>
<gene>
    <name evidence="7" type="ORF">BAUCODRAFT_293734</name>
</gene>
<evidence type="ECO:0000256" key="4">
    <source>
        <dbReference type="RuleBase" id="RU362110"/>
    </source>
</evidence>
<evidence type="ECO:0000259" key="6">
    <source>
        <dbReference type="Pfam" id="PF08244"/>
    </source>
</evidence>
<dbReference type="Pfam" id="PF08244">
    <property type="entry name" value="Glyco_hydro_32C"/>
    <property type="match status" value="1"/>
</dbReference>
<dbReference type="OrthoDB" id="202537at2759"/>
<dbReference type="InterPro" id="IPR001362">
    <property type="entry name" value="Glyco_hydro_32"/>
</dbReference>
<dbReference type="AlphaFoldDB" id="M2N0R8"/>
<dbReference type="GO" id="GO:0005987">
    <property type="term" value="P:sucrose catabolic process"/>
    <property type="evidence" value="ECO:0007669"/>
    <property type="project" value="TreeGrafter"/>
</dbReference>
<dbReference type="Pfam" id="PF00251">
    <property type="entry name" value="Glyco_hydro_32N"/>
    <property type="match status" value="1"/>
</dbReference>
<evidence type="ECO:0000259" key="5">
    <source>
        <dbReference type="Pfam" id="PF00251"/>
    </source>
</evidence>
<dbReference type="PANTHER" id="PTHR42800">
    <property type="entry name" value="EXOINULINASE INUD (AFU_ORTHOLOGUE AFUA_5G00480)"/>
    <property type="match status" value="1"/>
</dbReference>
<dbReference type="Proteomes" id="UP000011761">
    <property type="component" value="Unassembled WGS sequence"/>
</dbReference>
<dbReference type="EMBL" id="KB445562">
    <property type="protein sequence ID" value="EMC92494.1"/>
    <property type="molecule type" value="Genomic_DNA"/>
</dbReference>
<protein>
    <submittedName>
        <fullName evidence="7">Glycoside hydrolase family 32 protein</fullName>
    </submittedName>
</protein>
<dbReference type="GeneID" id="19110913"/>
<evidence type="ECO:0000313" key="7">
    <source>
        <dbReference type="EMBL" id="EMC92494.1"/>
    </source>
</evidence>
<dbReference type="InterPro" id="IPR013320">
    <property type="entry name" value="ConA-like_dom_sf"/>
</dbReference>
<name>M2N0R8_BAUPA</name>
<dbReference type="HOGENOM" id="CLU_013784_1_0_1"/>
<dbReference type="GO" id="GO:0004575">
    <property type="term" value="F:sucrose alpha-glucosidase activity"/>
    <property type="evidence" value="ECO:0007669"/>
    <property type="project" value="TreeGrafter"/>
</dbReference>
<dbReference type="RefSeq" id="XP_007680799.1">
    <property type="nucleotide sequence ID" value="XM_007682609.1"/>
</dbReference>
<dbReference type="KEGG" id="bcom:BAUCODRAFT_293734"/>
<dbReference type="CDD" id="cd18621">
    <property type="entry name" value="GH32_XdINV-like"/>
    <property type="match status" value="1"/>
</dbReference>
<evidence type="ECO:0000256" key="1">
    <source>
        <dbReference type="ARBA" id="ARBA00009902"/>
    </source>
</evidence>
<dbReference type="Gene3D" id="2.115.10.20">
    <property type="entry name" value="Glycosyl hydrolase domain, family 43"/>
    <property type="match status" value="1"/>
</dbReference>
<dbReference type="OMA" id="SGIFDHG"/>
<evidence type="ECO:0000256" key="3">
    <source>
        <dbReference type="ARBA" id="ARBA00023295"/>
    </source>
</evidence>
<dbReference type="InterPro" id="IPR013189">
    <property type="entry name" value="Glyco_hydro_32_C"/>
</dbReference>
<dbReference type="InterPro" id="IPR023296">
    <property type="entry name" value="Glyco_hydro_beta-prop_sf"/>
</dbReference>
<dbReference type="PANTHER" id="PTHR42800:SF3">
    <property type="entry name" value="GLYCOSYL HYDROLASE FAMILY 32 N-TERMINAL DOMAIN-CONTAINING PROTEIN"/>
    <property type="match status" value="1"/>
</dbReference>
<proteinExistence type="inferred from homology"/>
<comment type="similarity">
    <text evidence="1 4">Belongs to the glycosyl hydrolase 32 family.</text>
</comment>
<keyword evidence="2 4" id="KW-0378">Hydrolase</keyword>